<organism evidence="2 3">
    <name type="scientific">Lasius platythorax</name>
    <dbReference type="NCBI Taxonomy" id="488582"/>
    <lineage>
        <taxon>Eukaryota</taxon>
        <taxon>Metazoa</taxon>
        <taxon>Ecdysozoa</taxon>
        <taxon>Arthropoda</taxon>
        <taxon>Hexapoda</taxon>
        <taxon>Insecta</taxon>
        <taxon>Pterygota</taxon>
        <taxon>Neoptera</taxon>
        <taxon>Endopterygota</taxon>
        <taxon>Hymenoptera</taxon>
        <taxon>Apocrita</taxon>
        <taxon>Aculeata</taxon>
        <taxon>Formicoidea</taxon>
        <taxon>Formicidae</taxon>
        <taxon>Formicinae</taxon>
        <taxon>Lasius</taxon>
        <taxon>Lasius</taxon>
    </lineage>
</organism>
<evidence type="ECO:0000256" key="1">
    <source>
        <dbReference type="SAM" id="MobiDB-lite"/>
    </source>
</evidence>
<protein>
    <submittedName>
        <fullName evidence="2">Uncharacterized protein</fullName>
    </submittedName>
</protein>
<dbReference type="AlphaFoldDB" id="A0AAV2ND79"/>
<reference evidence="2" key="1">
    <citation type="submission" date="2024-04" db="EMBL/GenBank/DDBJ databases">
        <authorList>
            <consortium name="Molecular Ecology Group"/>
        </authorList>
    </citation>
    <scope>NUCLEOTIDE SEQUENCE</scope>
</reference>
<keyword evidence="3" id="KW-1185">Reference proteome</keyword>
<feature type="region of interest" description="Disordered" evidence="1">
    <location>
        <begin position="135"/>
        <end position="168"/>
    </location>
</feature>
<name>A0AAV2ND79_9HYME</name>
<dbReference type="EMBL" id="OZ034835">
    <property type="protein sequence ID" value="CAL1677414.1"/>
    <property type="molecule type" value="Genomic_DNA"/>
</dbReference>
<sequence>MEMEKEEDKDLSSQEERTSRDRHSGDIVPVLAGSSSYDGPAVGSVASPTVEMAIASTSGGLVERAEGRDGDHISSLAGSSLLPELRLTRVDTSEVFQPPLPQRKPKAKKTRAVTRVPYGFPPASERAQSSVIELSDEETDTDFSIAKSSDLDRAANGDKPRKGRPPTTSEWVNLIKVKAEYIALRERELELDEIAYILDPNTLPKQTRTKLKLPNVDDLRKKIDDLFHLEVEKGAGKSLIFLDKLSDKSSGLSGRLVHQLRVEGRKLEASLAELRSRADLQQQVSRR</sequence>
<accession>A0AAV2ND79</accession>
<feature type="compositionally biased region" description="Basic and acidic residues" evidence="1">
    <location>
        <begin position="1"/>
        <end position="25"/>
    </location>
</feature>
<proteinExistence type="predicted"/>
<feature type="compositionally biased region" description="Basic and acidic residues" evidence="1">
    <location>
        <begin position="149"/>
        <end position="160"/>
    </location>
</feature>
<evidence type="ECO:0000313" key="3">
    <source>
        <dbReference type="Proteomes" id="UP001497644"/>
    </source>
</evidence>
<gene>
    <name evidence="2" type="ORF">LPLAT_LOCUS3422</name>
</gene>
<dbReference type="Proteomes" id="UP001497644">
    <property type="component" value="Chromosome 12"/>
</dbReference>
<feature type="region of interest" description="Disordered" evidence="1">
    <location>
        <begin position="1"/>
        <end position="43"/>
    </location>
</feature>
<evidence type="ECO:0000313" key="2">
    <source>
        <dbReference type="EMBL" id="CAL1677414.1"/>
    </source>
</evidence>